<dbReference type="EMBL" id="CP001618">
    <property type="protein sequence ID" value="ACQ79459.1"/>
    <property type="molecule type" value="Genomic_DNA"/>
</dbReference>
<dbReference type="InterPro" id="IPR043148">
    <property type="entry name" value="TagF_C"/>
</dbReference>
<dbReference type="Gene3D" id="3.90.550.10">
    <property type="entry name" value="Spore Coat Polysaccharide Biosynthesis Protein SpsA, Chain A"/>
    <property type="match status" value="1"/>
</dbReference>
<keyword evidence="3" id="KW-1003">Cell membrane</keyword>
<dbReference type="SUPFAM" id="SSF53756">
    <property type="entry name" value="UDP-Glycosyltransferase/glycogen phosphorylase"/>
    <property type="match status" value="1"/>
</dbReference>
<dbReference type="InterPro" id="IPR051612">
    <property type="entry name" value="Teichoic_Acid_Biosynth"/>
</dbReference>
<accession>C5C155</accession>
<dbReference type="SUPFAM" id="SSF53448">
    <property type="entry name" value="Nucleotide-diphospho-sugar transferases"/>
    <property type="match status" value="1"/>
</dbReference>
<evidence type="ECO:0000313" key="9">
    <source>
        <dbReference type="Proteomes" id="UP000007962"/>
    </source>
</evidence>
<comment type="subcellular location">
    <subcellularLocation>
        <location evidence="1">Cell membrane</location>
        <topology evidence="1">Peripheral membrane protein</topology>
    </subcellularLocation>
</comment>
<dbReference type="Proteomes" id="UP000007962">
    <property type="component" value="Chromosome"/>
</dbReference>
<comment type="similarity">
    <text evidence="2">Belongs to the CDP-glycerol glycerophosphotransferase family.</text>
</comment>
<dbReference type="GO" id="GO:0019350">
    <property type="term" value="P:teichoic acid biosynthetic process"/>
    <property type="evidence" value="ECO:0007669"/>
    <property type="project" value="UniProtKB-KW"/>
</dbReference>
<keyword evidence="9" id="KW-1185">Reference proteome</keyword>
<dbReference type="Gene3D" id="3.40.50.12580">
    <property type="match status" value="1"/>
</dbReference>
<dbReference type="CAZy" id="GT2">
    <property type="family name" value="Glycosyltransferase Family 2"/>
</dbReference>
<feature type="domain" description="Glycosyltransferase 2-like" evidence="7">
    <location>
        <begin position="20"/>
        <end position="184"/>
    </location>
</feature>
<dbReference type="eggNOG" id="COG1216">
    <property type="taxonomic scope" value="Bacteria"/>
</dbReference>
<evidence type="ECO:0000259" key="7">
    <source>
        <dbReference type="Pfam" id="PF00535"/>
    </source>
</evidence>
<evidence type="ECO:0000256" key="5">
    <source>
        <dbReference type="ARBA" id="ARBA00022944"/>
    </source>
</evidence>
<dbReference type="InterPro" id="IPR029044">
    <property type="entry name" value="Nucleotide-diphossugar_trans"/>
</dbReference>
<dbReference type="OrthoDB" id="8549922at2"/>
<evidence type="ECO:0000256" key="4">
    <source>
        <dbReference type="ARBA" id="ARBA00022679"/>
    </source>
</evidence>
<evidence type="ECO:0000256" key="3">
    <source>
        <dbReference type="ARBA" id="ARBA00022475"/>
    </source>
</evidence>
<dbReference type="Pfam" id="PF04464">
    <property type="entry name" value="Glyphos_transf"/>
    <property type="match status" value="1"/>
</dbReference>
<dbReference type="HOGENOM" id="CLU_003394_0_0_11"/>
<dbReference type="KEGG" id="bcv:Bcav_1199"/>
<dbReference type="eggNOG" id="COG1887">
    <property type="taxonomic scope" value="Bacteria"/>
</dbReference>
<evidence type="ECO:0000256" key="1">
    <source>
        <dbReference type="ARBA" id="ARBA00004202"/>
    </source>
</evidence>
<dbReference type="STRING" id="471853.Bcav_1199"/>
<dbReference type="GO" id="GO:0005886">
    <property type="term" value="C:plasma membrane"/>
    <property type="evidence" value="ECO:0007669"/>
    <property type="project" value="UniProtKB-SubCell"/>
</dbReference>
<reference evidence="8 9" key="1">
    <citation type="journal article" date="2009" name="Stand. Genomic Sci.">
        <title>Complete genome sequence of Beutenbergia cavernae type strain (HKI 0122).</title>
        <authorList>
            <person name="Land M."/>
            <person name="Pukall R."/>
            <person name="Abt B."/>
            <person name="Goker M."/>
            <person name="Rohde M."/>
            <person name="Glavina Del Rio T."/>
            <person name="Tice H."/>
            <person name="Copeland A."/>
            <person name="Cheng J.F."/>
            <person name="Lucas S."/>
            <person name="Chen F."/>
            <person name="Nolan M."/>
            <person name="Bruce D."/>
            <person name="Goodwin L."/>
            <person name="Pitluck S."/>
            <person name="Ivanova N."/>
            <person name="Mavromatis K."/>
            <person name="Ovchinnikova G."/>
            <person name="Pati A."/>
            <person name="Chen A."/>
            <person name="Palaniappan K."/>
            <person name="Hauser L."/>
            <person name="Chang Y.J."/>
            <person name="Jefferies C.C."/>
            <person name="Saunders E."/>
            <person name="Brettin T."/>
            <person name="Detter J.C."/>
            <person name="Han C."/>
            <person name="Chain P."/>
            <person name="Bristow J."/>
            <person name="Eisen J.A."/>
            <person name="Markowitz V."/>
            <person name="Hugenholtz P."/>
            <person name="Kyrpides N.C."/>
            <person name="Klenk H.P."/>
            <person name="Lapidus A."/>
        </authorList>
    </citation>
    <scope>NUCLEOTIDE SEQUENCE [LARGE SCALE GENOMIC DNA]</scope>
    <source>
        <strain evidence="9">ATCC BAA-8 / DSM 12333 / NBRC 16432</strain>
    </source>
</reference>
<dbReference type="Pfam" id="PF00535">
    <property type="entry name" value="Glycos_transf_2"/>
    <property type="match status" value="1"/>
</dbReference>
<dbReference type="Gene3D" id="3.40.50.11820">
    <property type="match status" value="1"/>
</dbReference>
<protein>
    <submittedName>
        <fullName evidence="8">CDP-glycerol:poly(Glycerophosphate)glycerophosph otransferase</fullName>
    </submittedName>
</protein>
<dbReference type="RefSeq" id="WP_015881699.1">
    <property type="nucleotide sequence ID" value="NC_012669.1"/>
</dbReference>
<evidence type="ECO:0000256" key="2">
    <source>
        <dbReference type="ARBA" id="ARBA00010488"/>
    </source>
</evidence>
<evidence type="ECO:0000256" key="6">
    <source>
        <dbReference type="ARBA" id="ARBA00023136"/>
    </source>
</evidence>
<dbReference type="PANTHER" id="PTHR37316">
    <property type="entry name" value="TEICHOIC ACID GLYCEROL-PHOSPHATE PRIMASE"/>
    <property type="match status" value="1"/>
</dbReference>
<dbReference type="InterPro" id="IPR001173">
    <property type="entry name" value="Glyco_trans_2-like"/>
</dbReference>
<dbReference type="PANTHER" id="PTHR37316:SF3">
    <property type="entry name" value="TEICHOIC ACID GLYCEROL-PHOSPHATE TRANSFERASE"/>
    <property type="match status" value="1"/>
</dbReference>
<name>C5C155_BEUC1</name>
<gene>
    <name evidence="8" type="ordered locus">Bcav_1199</name>
</gene>
<evidence type="ECO:0000313" key="8">
    <source>
        <dbReference type="EMBL" id="ACQ79459.1"/>
    </source>
</evidence>
<keyword evidence="6" id="KW-0472">Membrane</keyword>
<organism evidence="8 9">
    <name type="scientific">Beutenbergia cavernae (strain ATCC BAA-8 / DSM 12333 / CCUG 43141 / JCM 11478 / NBRC 16432 / NCIMB 13614 / HKI 0122)</name>
    <dbReference type="NCBI Taxonomy" id="471853"/>
    <lineage>
        <taxon>Bacteria</taxon>
        <taxon>Bacillati</taxon>
        <taxon>Actinomycetota</taxon>
        <taxon>Actinomycetes</taxon>
        <taxon>Micrococcales</taxon>
        <taxon>Beutenbergiaceae</taxon>
        <taxon>Beutenbergia</taxon>
    </lineage>
</organism>
<sequence>MTAARREPAERGDEARPDVTVVVISFNDAEHLADAVRSVTGQTLKNLEVIVSDDHSTDGTPDLVATLAAEDARVSYQRLPQNSGGCGAPRNVGLSHARGRYVMFLDSDDTLERHACKNLLLAAEATGADVVSGKTERVEVDTGVRSPWYGNLYAEPRVVRSLDEFPELLHDTVSTNKLYRRQFLLDSGLQFPEGIHYEDLVFTARLYTTAPSIAIIPELVYNWHVYASEVRRSITNQRMSERNLADRLAALDRVAEAYAVCGPEVQAEQARKVLTHHLRLYLNDMAAADDAWAHAVVTAIRPYVAAAGLPAVAALTPFERFLYACVLDGDVDGARQAVVGAQSGAMTGRFTRAGSAEVWTPREGDTPPPEGTAERDLLTVDPRLVRIPHPAMPYCHEVVSVRHSGLGYVLDGVTSDPVGRLEAELAELVVEVRTPSGAVLARHPATTEATGSVIRWSARIDAPARRGLREWEPRTPVVVTRLASGSVSTGPLRAGRAANQLALRDGSALGRALGDRWVLETEPYEPIELRIEATRRGHAVRAAGKRAEAALAPVQRLAARGRAALEPTGPLGRAAYAALRRLPLEEDLAFFESYLGQSTQDSPRQVYEALRRLRPDLTFAWSAEPGSPAAREVAPSHIVRRGSWGYVRMLARARYLVDNQSFPRYFRKRPGQVYLQTWHGIPLKRLGLDEVQFFDPEQRSRLRRNVRAWDGLVVPGPYFERVFVPAFDFRGDLLRYGSPRNDPLVTEAIDAARVRALLDLPDGARVVLYAPTFRERVGRRESVARLPFQLDRWIDEIGGDVVLLVRSHYLNRFEIPARFQGWCLDVSRHPDINELYAVADVLVTDYSSVMFDYALLRRPIVTFAPDYDDYVLSSRGTYFDLRTEAPGDVVETEDEFYPAVRRGLDDGEVGPQHELFVERYCGIEDGKAADRAAGYLLEPTR</sequence>
<dbReference type="CDD" id="cd00761">
    <property type="entry name" value="Glyco_tranf_GTA_type"/>
    <property type="match status" value="1"/>
</dbReference>
<keyword evidence="4 8" id="KW-0808">Transferase</keyword>
<dbReference type="AlphaFoldDB" id="C5C155"/>
<dbReference type="InterPro" id="IPR007554">
    <property type="entry name" value="Glycerophosphate_synth"/>
</dbReference>
<dbReference type="GO" id="GO:0047355">
    <property type="term" value="F:CDP-glycerol glycerophosphotransferase activity"/>
    <property type="evidence" value="ECO:0007669"/>
    <property type="project" value="InterPro"/>
</dbReference>
<proteinExistence type="inferred from homology"/>
<keyword evidence="5" id="KW-0777">Teichoic acid biosynthesis</keyword>
<dbReference type="InterPro" id="IPR043149">
    <property type="entry name" value="TagF_N"/>
</dbReference>